<comment type="caution">
    <text evidence="6">The sequence shown here is derived from an EMBL/GenBank/DDBJ whole genome shotgun (WGS) entry which is preliminary data.</text>
</comment>
<organism evidence="6 7">
    <name type="scientific">Fictibacillus phosphorivorans</name>
    <dbReference type="NCBI Taxonomy" id="1221500"/>
    <lineage>
        <taxon>Bacteria</taxon>
        <taxon>Bacillati</taxon>
        <taxon>Bacillota</taxon>
        <taxon>Bacilli</taxon>
        <taxon>Bacillales</taxon>
        <taxon>Fictibacillaceae</taxon>
        <taxon>Fictibacillus</taxon>
    </lineage>
</organism>
<evidence type="ECO:0000313" key="7">
    <source>
        <dbReference type="Proteomes" id="UP000076567"/>
    </source>
</evidence>
<dbReference type="EMBL" id="LRFC01000016">
    <property type="protein sequence ID" value="KZE66877.1"/>
    <property type="molecule type" value="Genomic_DNA"/>
</dbReference>
<keyword evidence="7" id="KW-1185">Reference proteome</keyword>
<evidence type="ECO:0000256" key="3">
    <source>
        <dbReference type="ARBA" id="ARBA00023125"/>
    </source>
</evidence>
<evidence type="ECO:0000256" key="4">
    <source>
        <dbReference type="SAM" id="Coils"/>
    </source>
</evidence>
<gene>
    <name evidence="6" type="ORF">AWM68_20110</name>
</gene>
<dbReference type="InterPro" id="IPR052021">
    <property type="entry name" value="Type-I_RS_S_subunit"/>
</dbReference>
<reference evidence="7" key="1">
    <citation type="submission" date="2016-01" db="EMBL/GenBank/DDBJ databases">
        <title>Draft genome of Chromobacterium sp. F49.</title>
        <authorList>
            <person name="Hong K.W."/>
        </authorList>
    </citation>
    <scope>NUCLEOTIDE SEQUENCE [LARGE SCALE GENOMIC DNA]</scope>
    <source>
        <strain evidence="7">P7IIIA</strain>
    </source>
</reference>
<feature type="coiled-coil region" evidence="4">
    <location>
        <begin position="173"/>
        <end position="200"/>
    </location>
</feature>
<dbReference type="GO" id="GO:0003677">
    <property type="term" value="F:DNA binding"/>
    <property type="evidence" value="ECO:0007669"/>
    <property type="project" value="UniProtKB-KW"/>
</dbReference>
<dbReference type="PANTHER" id="PTHR30408:SF12">
    <property type="entry name" value="TYPE I RESTRICTION ENZYME MJAVIII SPECIFICITY SUBUNIT"/>
    <property type="match status" value="1"/>
</dbReference>
<evidence type="ECO:0000313" key="6">
    <source>
        <dbReference type="EMBL" id="KZE66877.1"/>
    </source>
</evidence>
<feature type="domain" description="Type I restriction modification DNA specificity" evidence="5">
    <location>
        <begin position="218"/>
        <end position="394"/>
    </location>
</feature>
<feature type="domain" description="Type I restriction modification DNA specificity" evidence="5">
    <location>
        <begin position="13"/>
        <end position="184"/>
    </location>
</feature>
<comment type="similarity">
    <text evidence="1">Belongs to the type-I restriction system S methylase family.</text>
</comment>
<dbReference type="PANTHER" id="PTHR30408">
    <property type="entry name" value="TYPE-1 RESTRICTION ENZYME ECOKI SPECIFICITY PROTEIN"/>
    <property type="match status" value="1"/>
</dbReference>
<evidence type="ECO:0000256" key="2">
    <source>
        <dbReference type="ARBA" id="ARBA00022747"/>
    </source>
</evidence>
<evidence type="ECO:0000256" key="1">
    <source>
        <dbReference type="ARBA" id="ARBA00010923"/>
    </source>
</evidence>
<dbReference type="RefSeq" id="WP_066240315.1">
    <property type="nucleotide sequence ID" value="NZ_LRFC01000016.1"/>
</dbReference>
<dbReference type="Proteomes" id="UP000076567">
    <property type="component" value="Unassembled WGS sequence"/>
</dbReference>
<dbReference type="Gene3D" id="3.90.220.20">
    <property type="entry name" value="DNA methylase specificity domains"/>
    <property type="match status" value="2"/>
</dbReference>
<name>A0A163RHI9_9BACL</name>
<proteinExistence type="inferred from homology"/>
<accession>A0A163RHI9</accession>
<dbReference type="AlphaFoldDB" id="A0A163RHI9"/>
<sequence>MSLPNLRFPEFKDKWNLTELGKVVEFKKGSSISKADISSEGKPCILYGELYTKYGPVIREVISRTNRELINPVIGQKNDILIPSSGESAIDIACASAIDTDEQVILGGDLNVLTPLNGVNGKFISYQINGVRKVKLSTFAQGASVVHLYNNSLNKFEITLPDAKEQQKIADFLSLLDRRVEKQQAKVEALQEQKKGLLQKIFSQELRFKDEGGKAFPEWKNANLGEIGIFKSGYGFSEKYQGQQNLEYPFIKVSDMNTIGNEREITISNHSVSKEMLKVMNLKPFTEVSIVFAKVGAAIFLERKRIIKKPFLIDNNMMAFSLKNSGNIYFYKHLFQSIRLSKFAQVGALPSYNGNDLAIIKIKVPCEEEQNRISNFLSVFDQKIEKEGDKLETLQKQKKGLMQQMFI</sequence>
<evidence type="ECO:0000259" key="5">
    <source>
        <dbReference type="Pfam" id="PF01420"/>
    </source>
</evidence>
<dbReference type="InterPro" id="IPR044946">
    <property type="entry name" value="Restrct_endonuc_typeI_TRD_sf"/>
</dbReference>
<keyword evidence="4" id="KW-0175">Coiled coil</keyword>
<keyword evidence="3" id="KW-0238">DNA-binding</keyword>
<dbReference type="InterPro" id="IPR000055">
    <property type="entry name" value="Restrct_endonuc_typeI_TRD"/>
</dbReference>
<dbReference type="SUPFAM" id="SSF116734">
    <property type="entry name" value="DNA methylase specificity domain"/>
    <property type="match status" value="2"/>
</dbReference>
<protein>
    <recommendedName>
        <fullName evidence="5">Type I restriction modification DNA specificity domain-containing protein</fullName>
    </recommendedName>
</protein>
<keyword evidence="2" id="KW-0680">Restriction system</keyword>
<dbReference type="Pfam" id="PF01420">
    <property type="entry name" value="Methylase_S"/>
    <property type="match status" value="2"/>
</dbReference>
<dbReference type="GO" id="GO:0009307">
    <property type="term" value="P:DNA restriction-modification system"/>
    <property type="evidence" value="ECO:0007669"/>
    <property type="project" value="UniProtKB-KW"/>
</dbReference>
<dbReference type="OrthoDB" id="9795776at2"/>
<dbReference type="Gene3D" id="1.10.287.1120">
    <property type="entry name" value="Bipartite methylase S protein"/>
    <property type="match status" value="1"/>
</dbReference>